<evidence type="ECO:0000313" key="6">
    <source>
        <dbReference type="Proteomes" id="UP000823046"/>
    </source>
</evidence>
<feature type="repeat" description="ANK" evidence="3">
    <location>
        <begin position="161"/>
        <end position="193"/>
    </location>
</feature>
<gene>
    <name evidence="5" type="ORF">IE077_002853</name>
</gene>
<evidence type="ECO:0000256" key="4">
    <source>
        <dbReference type="SAM" id="Phobius"/>
    </source>
</evidence>
<feature type="transmembrane region" description="Helical" evidence="4">
    <location>
        <begin position="43"/>
        <end position="63"/>
    </location>
</feature>
<dbReference type="SUPFAM" id="SSF48403">
    <property type="entry name" value="Ankyrin repeat"/>
    <property type="match status" value="1"/>
</dbReference>
<protein>
    <submittedName>
        <fullName evidence="5">Uncharacterized protein</fullName>
    </submittedName>
</protein>
<dbReference type="PANTHER" id="PTHR24198:SF165">
    <property type="entry name" value="ANKYRIN REPEAT-CONTAINING PROTEIN-RELATED"/>
    <property type="match status" value="1"/>
</dbReference>
<proteinExistence type="predicted"/>
<evidence type="ECO:0000313" key="5">
    <source>
        <dbReference type="EMBL" id="KAF8820742.1"/>
    </source>
</evidence>
<dbReference type="InterPro" id="IPR036770">
    <property type="entry name" value="Ankyrin_rpt-contain_sf"/>
</dbReference>
<dbReference type="Pfam" id="PF12796">
    <property type="entry name" value="Ank_2"/>
    <property type="match status" value="1"/>
</dbReference>
<keyword evidence="4" id="KW-0812">Transmembrane</keyword>
<comment type="caution">
    <text evidence="5">The sequence shown here is derived from an EMBL/GenBank/DDBJ whole genome shotgun (WGS) entry which is preliminary data.</text>
</comment>
<reference evidence="5 6" key="1">
    <citation type="journal article" date="2020" name="bioRxiv">
        <title>Metabolic contributions of an alphaproteobacterial endosymbiont in the apicomplexan Cardiosporidium cionae.</title>
        <authorList>
            <person name="Hunter E.S."/>
            <person name="Paight C.J."/>
            <person name="Lane C.E."/>
        </authorList>
    </citation>
    <scope>NUCLEOTIDE SEQUENCE [LARGE SCALE GENOMIC DNA]</scope>
    <source>
        <strain evidence="5">ESH_2018</strain>
    </source>
</reference>
<name>A0ABQ7J9R2_9APIC</name>
<dbReference type="PROSITE" id="PS50297">
    <property type="entry name" value="ANK_REP_REGION"/>
    <property type="match status" value="2"/>
</dbReference>
<dbReference type="Gene3D" id="1.25.40.20">
    <property type="entry name" value="Ankyrin repeat-containing domain"/>
    <property type="match status" value="1"/>
</dbReference>
<sequence>MFMRMSFPGLNGTCYPSFCKTEPIEEIIKFLDINRFSLFDYKALHSILLIFALFLMTITFHTASNLIDAPLEFSNFSWEFNDMRKKTDEYGLNALSFVVQRAEETESLRLLQLLIERFGVDVQQLDNHQQNSLFYAAREGHLKCCAYLLECGININHIDKCGQTALFYAAREGCTEIVKFLVKKGCSLHQADTVHGETPLFYAAVHGQKETVEIMLIELGANAAHLNFAGKTAASMARRINSRSTSLLLEQETKKALYALENAAIASSMHEVSPSLPSNHSNKNSDDVETNLMETASTPSIKQLHPVSAEKIEFNSPEYSAVKATGCSKENEDVCSNVLGPKLLECTANLTDTDKDSKTKDTRNGKRCLQSLQQNGTLCSAITQENIPQNSYSGKIIFCKGSYAETKAMHMLFKYILALTSSIFIKHQNVFYRQKYRLQCCEKDGKWKFPTARKMQEFENRFPDIAIWTKKREFSAFPVSSDISVVINPSE</sequence>
<keyword evidence="4" id="KW-0472">Membrane</keyword>
<feature type="repeat" description="ANK" evidence="3">
    <location>
        <begin position="128"/>
        <end position="160"/>
    </location>
</feature>
<dbReference type="SMART" id="SM00248">
    <property type="entry name" value="ANK"/>
    <property type="match status" value="4"/>
</dbReference>
<dbReference type="InterPro" id="IPR002110">
    <property type="entry name" value="Ankyrin_rpt"/>
</dbReference>
<evidence type="ECO:0000256" key="3">
    <source>
        <dbReference type="PROSITE-ProRule" id="PRU00023"/>
    </source>
</evidence>
<keyword evidence="6" id="KW-1185">Reference proteome</keyword>
<organism evidence="5 6">
    <name type="scientific">Cardiosporidium cionae</name>
    <dbReference type="NCBI Taxonomy" id="476202"/>
    <lineage>
        <taxon>Eukaryota</taxon>
        <taxon>Sar</taxon>
        <taxon>Alveolata</taxon>
        <taxon>Apicomplexa</taxon>
        <taxon>Aconoidasida</taxon>
        <taxon>Nephromycida</taxon>
        <taxon>Cardiosporidium</taxon>
    </lineage>
</organism>
<accession>A0ABQ7J9R2</accession>
<keyword evidence="4" id="KW-1133">Transmembrane helix</keyword>
<evidence type="ECO:0000256" key="2">
    <source>
        <dbReference type="ARBA" id="ARBA00023043"/>
    </source>
</evidence>
<keyword evidence="1" id="KW-0677">Repeat</keyword>
<evidence type="ECO:0000256" key="1">
    <source>
        <dbReference type="ARBA" id="ARBA00022737"/>
    </source>
</evidence>
<dbReference type="PANTHER" id="PTHR24198">
    <property type="entry name" value="ANKYRIN REPEAT AND PROTEIN KINASE DOMAIN-CONTAINING PROTEIN"/>
    <property type="match status" value="1"/>
</dbReference>
<dbReference type="PROSITE" id="PS50088">
    <property type="entry name" value="ANK_REPEAT"/>
    <property type="match status" value="3"/>
</dbReference>
<dbReference type="EMBL" id="JADAQX010000312">
    <property type="protein sequence ID" value="KAF8820742.1"/>
    <property type="molecule type" value="Genomic_DNA"/>
</dbReference>
<keyword evidence="2 3" id="KW-0040">ANK repeat</keyword>
<dbReference type="Proteomes" id="UP000823046">
    <property type="component" value="Unassembled WGS sequence"/>
</dbReference>
<feature type="repeat" description="ANK" evidence="3">
    <location>
        <begin position="195"/>
        <end position="228"/>
    </location>
</feature>